<keyword evidence="7" id="KW-1185">Reference proteome</keyword>
<dbReference type="AlphaFoldDB" id="A0A1B4XJT6"/>
<sequence length="252" mass="28058">MKQARSEVQTAVKAMLAIAVMLFLVEVLIMYALRYLGFEFGTRFTLLNGILLAVICAPPIYWLVLSPIRNQYIRRLRGEGDDEDLSHMAITDPLTRIMNRRGITVGLLDAMAHAERYRTPLTVAMADIDLLKEINASYGRGGGDRVLKDVAGVLADALRMPDKVGRYGGEEFLIVLPHTSLVQGKKIVERIRNSVSKWDFNVGSKKIRLTISIGVTQYKDGEDLEQLMSHASKALQEAKQGGRNKVVASKSR</sequence>
<evidence type="ECO:0000256" key="1">
    <source>
        <dbReference type="ARBA" id="ARBA00001946"/>
    </source>
</evidence>
<dbReference type="InterPro" id="IPR000160">
    <property type="entry name" value="GGDEF_dom"/>
</dbReference>
<keyword evidence="4" id="KW-0472">Membrane</keyword>
<evidence type="ECO:0000256" key="2">
    <source>
        <dbReference type="ARBA" id="ARBA00012528"/>
    </source>
</evidence>
<feature type="domain" description="GGDEF" evidence="5">
    <location>
        <begin position="119"/>
        <end position="251"/>
    </location>
</feature>
<dbReference type="NCBIfam" id="TIGR00254">
    <property type="entry name" value="GGDEF"/>
    <property type="match status" value="1"/>
</dbReference>
<gene>
    <name evidence="6" type="ORF">SCL_2782</name>
</gene>
<comment type="catalytic activity">
    <reaction evidence="3">
        <text>2 GTP = 3',3'-c-di-GMP + 2 diphosphate</text>
        <dbReference type="Rhea" id="RHEA:24898"/>
        <dbReference type="ChEBI" id="CHEBI:33019"/>
        <dbReference type="ChEBI" id="CHEBI:37565"/>
        <dbReference type="ChEBI" id="CHEBI:58805"/>
        <dbReference type="EC" id="2.7.7.65"/>
    </reaction>
</comment>
<dbReference type="RefSeq" id="WP_148665108.1">
    <property type="nucleotide sequence ID" value="NZ_AP014879.1"/>
</dbReference>
<dbReference type="SUPFAM" id="SSF55073">
    <property type="entry name" value="Nucleotide cyclase"/>
    <property type="match status" value="1"/>
</dbReference>
<dbReference type="Proteomes" id="UP000243180">
    <property type="component" value="Chromosome"/>
</dbReference>
<organism evidence="6 7">
    <name type="scientific">Sulfuricaulis limicola</name>
    <dbReference type="NCBI Taxonomy" id="1620215"/>
    <lineage>
        <taxon>Bacteria</taxon>
        <taxon>Pseudomonadati</taxon>
        <taxon>Pseudomonadota</taxon>
        <taxon>Gammaproteobacteria</taxon>
        <taxon>Acidiferrobacterales</taxon>
        <taxon>Acidiferrobacteraceae</taxon>
        <taxon>Sulfuricaulis</taxon>
    </lineage>
</organism>
<proteinExistence type="predicted"/>
<dbReference type="Pfam" id="PF00990">
    <property type="entry name" value="GGDEF"/>
    <property type="match status" value="1"/>
</dbReference>
<dbReference type="Gene3D" id="3.30.70.270">
    <property type="match status" value="1"/>
</dbReference>
<evidence type="ECO:0000313" key="7">
    <source>
        <dbReference type="Proteomes" id="UP000243180"/>
    </source>
</evidence>
<keyword evidence="4" id="KW-1133">Transmembrane helix</keyword>
<feature type="transmembrane region" description="Helical" evidence="4">
    <location>
        <begin position="45"/>
        <end position="65"/>
    </location>
</feature>
<dbReference type="EC" id="2.7.7.65" evidence="2"/>
<dbReference type="SMART" id="SM00267">
    <property type="entry name" value="GGDEF"/>
    <property type="match status" value="1"/>
</dbReference>
<feature type="transmembrane region" description="Helical" evidence="4">
    <location>
        <begin position="12"/>
        <end position="33"/>
    </location>
</feature>
<accession>A0A1B4XJT6</accession>
<dbReference type="GO" id="GO:0052621">
    <property type="term" value="F:diguanylate cyclase activity"/>
    <property type="evidence" value="ECO:0007669"/>
    <property type="project" value="UniProtKB-EC"/>
</dbReference>
<dbReference type="InterPro" id="IPR043128">
    <property type="entry name" value="Rev_trsase/Diguanyl_cyclase"/>
</dbReference>
<name>A0A1B4XJT6_9GAMM</name>
<dbReference type="PANTHER" id="PTHR45138">
    <property type="entry name" value="REGULATORY COMPONENTS OF SENSORY TRANSDUCTION SYSTEM"/>
    <property type="match status" value="1"/>
</dbReference>
<dbReference type="EMBL" id="AP014879">
    <property type="protein sequence ID" value="BAV35059.1"/>
    <property type="molecule type" value="Genomic_DNA"/>
</dbReference>
<evidence type="ECO:0000256" key="3">
    <source>
        <dbReference type="ARBA" id="ARBA00034247"/>
    </source>
</evidence>
<reference evidence="6 7" key="1">
    <citation type="submission" date="2015-05" db="EMBL/GenBank/DDBJ databases">
        <title>Complete genome sequence of a sulfur-oxidizing gammaproteobacterium strain HA5.</title>
        <authorList>
            <person name="Miura A."/>
            <person name="Kojima H."/>
            <person name="Fukui M."/>
        </authorList>
    </citation>
    <scope>NUCLEOTIDE SEQUENCE [LARGE SCALE GENOMIC DNA]</scope>
    <source>
        <strain evidence="6 7">HA5</strain>
    </source>
</reference>
<dbReference type="KEGG" id="slim:SCL_2782"/>
<evidence type="ECO:0000259" key="5">
    <source>
        <dbReference type="PROSITE" id="PS50887"/>
    </source>
</evidence>
<dbReference type="PROSITE" id="PS50887">
    <property type="entry name" value="GGDEF"/>
    <property type="match status" value="1"/>
</dbReference>
<dbReference type="OrthoDB" id="9812260at2"/>
<comment type="cofactor">
    <cofactor evidence="1">
        <name>Mg(2+)</name>
        <dbReference type="ChEBI" id="CHEBI:18420"/>
    </cofactor>
</comment>
<keyword evidence="4" id="KW-0812">Transmembrane</keyword>
<dbReference type="InterPro" id="IPR029787">
    <property type="entry name" value="Nucleotide_cyclase"/>
</dbReference>
<dbReference type="CDD" id="cd01949">
    <property type="entry name" value="GGDEF"/>
    <property type="match status" value="1"/>
</dbReference>
<dbReference type="PANTHER" id="PTHR45138:SF9">
    <property type="entry name" value="DIGUANYLATE CYCLASE DGCM-RELATED"/>
    <property type="match status" value="1"/>
</dbReference>
<dbReference type="InParanoid" id="A0A1B4XJT6"/>
<evidence type="ECO:0000313" key="6">
    <source>
        <dbReference type="EMBL" id="BAV35059.1"/>
    </source>
</evidence>
<protein>
    <recommendedName>
        <fullName evidence="2">diguanylate cyclase</fullName>
        <ecNumber evidence="2">2.7.7.65</ecNumber>
    </recommendedName>
</protein>
<dbReference type="InterPro" id="IPR050469">
    <property type="entry name" value="Diguanylate_Cyclase"/>
</dbReference>
<evidence type="ECO:0000256" key="4">
    <source>
        <dbReference type="SAM" id="Phobius"/>
    </source>
</evidence>
<dbReference type="FunFam" id="3.30.70.270:FF:000001">
    <property type="entry name" value="Diguanylate cyclase domain protein"/>
    <property type="match status" value="1"/>
</dbReference>